<proteinExistence type="predicted"/>
<keyword evidence="1" id="KW-0812">Transmembrane</keyword>
<reference evidence="4" key="1">
    <citation type="journal article" date="2019" name="Int. J. Syst. Evol. Microbiol.">
        <title>The Global Catalogue of Microorganisms (GCM) 10K type strain sequencing project: providing services to taxonomists for standard genome sequencing and annotation.</title>
        <authorList>
            <consortium name="The Broad Institute Genomics Platform"/>
            <consortium name="The Broad Institute Genome Sequencing Center for Infectious Disease"/>
            <person name="Wu L."/>
            <person name="Ma J."/>
        </authorList>
    </citation>
    <scope>NUCLEOTIDE SEQUENCE [LARGE SCALE GENOMIC DNA]</scope>
    <source>
        <strain evidence="4">KCTC 52473</strain>
    </source>
</reference>
<comment type="caution">
    <text evidence="3">The sequence shown here is derived from an EMBL/GenBank/DDBJ whole genome shotgun (WGS) entry which is preliminary data.</text>
</comment>
<dbReference type="EMBL" id="JBHRSW010000010">
    <property type="protein sequence ID" value="MFC3121357.1"/>
    <property type="molecule type" value="Genomic_DNA"/>
</dbReference>
<evidence type="ECO:0000313" key="3">
    <source>
        <dbReference type="EMBL" id="MFC3121357.1"/>
    </source>
</evidence>
<feature type="domain" description="Signal transduction histidine kinase internal region" evidence="2">
    <location>
        <begin position="156"/>
        <end position="234"/>
    </location>
</feature>
<dbReference type="PANTHER" id="PTHR34220:SF7">
    <property type="entry name" value="SENSOR HISTIDINE KINASE YPDA"/>
    <property type="match status" value="1"/>
</dbReference>
<keyword evidence="1" id="KW-0472">Membrane</keyword>
<dbReference type="InterPro" id="IPR036890">
    <property type="entry name" value="HATPase_C_sf"/>
</dbReference>
<evidence type="ECO:0000259" key="2">
    <source>
        <dbReference type="Pfam" id="PF06580"/>
    </source>
</evidence>
<feature type="transmembrane region" description="Helical" evidence="1">
    <location>
        <begin position="111"/>
        <end position="139"/>
    </location>
</feature>
<evidence type="ECO:0000313" key="4">
    <source>
        <dbReference type="Proteomes" id="UP001595478"/>
    </source>
</evidence>
<protein>
    <submittedName>
        <fullName evidence="3">Sensor histidine kinase</fullName>
        <ecNumber evidence="3">2.7.13.3</ecNumber>
    </submittedName>
</protein>
<dbReference type="RefSeq" id="WP_376919496.1">
    <property type="nucleotide sequence ID" value="NZ_JBHRSW010000010.1"/>
</dbReference>
<keyword evidence="3" id="KW-0418">Kinase</keyword>
<sequence length="383" mass="43266">MKSRYFYLYQLFGWSIVFASISLSIHFSRGLGEYEVLMAFMLVVTTAAYSCFIRLLYKQRFSASPFAKQVLYFVSQAFIGAFLGAGALVLTILALTFLSLINYVPAEGSRFILFFTIFGGNGLNMLLALFAWSAIYLSVVKARQVYEVKAALSSSQLEVLVQQLNPHFLFNMLNNIRALILEDPARAREALAQLSDMLRYSLEQHQNTKVTVQQEYQMINEYLSLCKIQFEERLHFSANIHDGVEQALIPNMLFQLCVENAIKHGVAKIREGGLIHMEVYPLNDELYISFVNPVNTRQELEGEGQQGALQNTLLNNIDSRLGEKKGGIGLKNMRKRLALLYAKSAESRTSNNTQAVTSLHLDISGNIATVTIRLPLEFKREND</sequence>
<organism evidence="3 4">
    <name type="scientific">Agaribacter flavus</name>
    <dbReference type="NCBI Taxonomy" id="1902781"/>
    <lineage>
        <taxon>Bacteria</taxon>
        <taxon>Pseudomonadati</taxon>
        <taxon>Pseudomonadota</taxon>
        <taxon>Gammaproteobacteria</taxon>
        <taxon>Alteromonadales</taxon>
        <taxon>Alteromonadaceae</taxon>
        <taxon>Agaribacter</taxon>
    </lineage>
</organism>
<dbReference type="InterPro" id="IPR010559">
    <property type="entry name" value="Sig_transdc_His_kin_internal"/>
</dbReference>
<dbReference type="EC" id="2.7.13.3" evidence="3"/>
<evidence type="ECO:0000256" key="1">
    <source>
        <dbReference type="SAM" id="Phobius"/>
    </source>
</evidence>
<dbReference type="Proteomes" id="UP001595478">
    <property type="component" value="Unassembled WGS sequence"/>
</dbReference>
<keyword evidence="3" id="KW-0808">Transferase</keyword>
<dbReference type="InterPro" id="IPR050640">
    <property type="entry name" value="Bact_2-comp_sensor_kinase"/>
</dbReference>
<name>A0ABV7FR74_9ALTE</name>
<keyword evidence="1" id="KW-1133">Transmembrane helix</keyword>
<gene>
    <name evidence="3" type="ORF">ACFOHL_06970</name>
</gene>
<dbReference type="PANTHER" id="PTHR34220">
    <property type="entry name" value="SENSOR HISTIDINE KINASE YPDA"/>
    <property type="match status" value="1"/>
</dbReference>
<feature type="transmembrane region" description="Helical" evidence="1">
    <location>
        <begin position="37"/>
        <end position="57"/>
    </location>
</feature>
<feature type="transmembrane region" description="Helical" evidence="1">
    <location>
        <begin position="78"/>
        <end position="105"/>
    </location>
</feature>
<accession>A0ABV7FR74</accession>
<keyword evidence="4" id="KW-1185">Reference proteome</keyword>
<dbReference type="GO" id="GO:0004673">
    <property type="term" value="F:protein histidine kinase activity"/>
    <property type="evidence" value="ECO:0007669"/>
    <property type="project" value="UniProtKB-EC"/>
</dbReference>
<dbReference type="Pfam" id="PF06580">
    <property type="entry name" value="His_kinase"/>
    <property type="match status" value="1"/>
</dbReference>
<feature type="transmembrane region" description="Helical" evidence="1">
    <location>
        <begin position="7"/>
        <end position="25"/>
    </location>
</feature>
<dbReference type="Gene3D" id="3.30.565.10">
    <property type="entry name" value="Histidine kinase-like ATPase, C-terminal domain"/>
    <property type="match status" value="1"/>
</dbReference>